<evidence type="ECO:0000313" key="2">
    <source>
        <dbReference type="Proteomes" id="UP000499080"/>
    </source>
</evidence>
<dbReference type="EMBL" id="BGPR01017485">
    <property type="protein sequence ID" value="GBN76295.1"/>
    <property type="molecule type" value="Genomic_DNA"/>
</dbReference>
<accession>A0A4Y2RN10</accession>
<organism evidence="1 2">
    <name type="scientific">Araneus ventricosus</name>
    <name type="common">Orbweaver spider</name>
    <name type="synonym">Epeira ventricosa</name>
    <dbReference type="NCBI Taxonomy" id="182803"/>
    <lineage>
        <taxon>Eukaryota</taxon>
        <taxon>Metazoa</taxon>
        <taxon>Ecdysozoa</taxon>
        <taxon>Arthropoda</taxon>
        <taxon>Chelicerata</taxon>
        <taxon>Arachnida</taxon>
        <taxon>Araneae</taxon>
        <taxon>Araneomorphae</taxon>
        <taxon>Entelegynae</taxon>
        <taxon>Araneoidea</taxon>
        <taxon>Araneidae</taxon>
        <taxon>Araneus</taxon>
    </lineage>
</organism>
<reference evidence="1 2" key="1">
    <citation type="journal article" date="2019" name="Sci. Rep.">
        <title>Orb-weaving spider Araneus ventricosus genome elucidates the spidroin gene catalogue.</title>
        <authorList>
            <person name="Kono N."/>
            <person name="Nakamura H."/>
            <person name="Ohtoshi R."/>
            <person name="Moran D.A.P."/>
            <person name="Shinohara A."/>
            <person name="Yoshida Y."/>
            <person name="Fujiwara M."/>
            <person name="Mori M."/>
            <person name="Tomita M."/>
            <person name="Arakawa K."/>
        </authorList>
    </citation>
    <scope>NUCLEOTIDE SEQUENCE [LARGE SCALE GENOMIC DNA]</scope>
</reference>
<gene>
    <name evidence="1" type="ORF">AVEN_74797_1</name>
</gene>
<name>A0A4Y2RN10_ARAVE</name>
<dbReference type="AlphaFoldDB" id="A0A4Y2RN10"/>
<evidence type="ECO:0000313" key="1">
    <source>
        <dbReference type="EMBL" id="GBN76295.1"/>
    </source>
</evidence>
<proteinExistence type="predicted"/>
<comment type="caution">
    <text evidence="1">The sequence shown here is derived from an EMBL/GenBank/DDBJ whole genome shotgun (WGS) entry which is preliminary data.</text>
</comment>
<keyword evidence="2" id="KW-1185">Reference proteome</keyword>
<dbReference type="Proteomes" id="UP000499080">
    <property type="component" value="Unassembled WGS sequence"/>
</dbReference>
<protein>
    <submittedName>
        <fullName evidence="1">Uncharacterized protein</fullName>
    </submittedName>
</protein>
<sequence>MYDLLSADASTAPLKRLFLGDKDMNWTPPNLGESFTPPHHPYYNLPLTLSERGGGKRTPTLTIFKKLPLQFETRKIARKAADGTPFEYRWQHNEILFPTGNIRDLKCLNLTQR</sequence>